<dbReference type="Gene3D" id="2.60.40.1630">
    <property type="entry name" value="bacillus anthracis domain"/>
    <property type="match status" value="1"/>
</dbReference>
<dbReference type="InterPro" id="IPR025436">
    <property type="entry name" value="DUF4179"/>
</dbReference>
<organism evidence="4 5">
    <name type="scientific">Clostridium intestinale</name>
    <dbReference type="NCBI Taxonomy" id="36845"/>
    <lineage>
        <taxon>Bacteria</taxon>
        <taxon>Bacillati</taxon>
        <taxon>Bacillota</taxon>
        <taxon>Clostridia</taxon>
        <taxon>Eubacteriales</taxon>
        <taxon>Clostridiaceae</taxon>
        <taxon>Clostridium</taxon>
    </lineage>
</organism>
<sequence length="428" mass="47886">MSEKSIYKDLNNIIIDENEFDNINMTDMQKFKLKRSLMKKIRTKKVSISKIIAASVVGLIVFIAVGYANPAFAAQIPILNSIVEMFGKTGDYISYSNVVNKTIAYDGKFFTVDSILSYDNRILIGYTAESNKKINSSDVLFFPKFKINGKEINVGYSGGVKNLTDNKIIGTTEIILNDTLPNNFKFDMMFDKFDGTSGDWNFKFDITKAELDKDAKIYETNKSVAFNDHKFDIDKVTLTPLNTLISISSSSSNEIPPAFFDFWIVLDDNGYELTQVGGSGNQSSHVTAAYSSADKNINSLTLIPFRKDGGVEPSKTVDVNGKLPMELSEGKDSKVVINNIDFSNDKDNVVIKGVIYGKLPNYQVVFLEGDNPKADISLLNTTIKRVDTDKYEFTREYSGLNNDKNYKLIAPNIDSEVDYDSRITVELK</sequence>
<proteinExistence type="predicted"/>
<dbReference type="Pfam" id="PF18705">
    <property type="entry name" value="DUF5643"/>
    <property type="match status" value="1"/>
</dbReference>
<dbReference type="InterPro" id="IPR040680">
    <property type="entry name" value="DUF5643"/>
</dbReference>
<dbReference type="Pfam" id="PF13786">
    <property type="entry name" value="DUF4179"/>
    <property type="match status" value="1"/>
</dbReference>
<dbReference type="Gene3D" id="2.60.40.1640">
    <property type="entry name" value="Conserved domain protein"/>
    <property type="match status" value="1"/>
</dbReference>
<gene>
    <name evidence="4" type="ORF">HZF06_07105</name>
</gene>
<dbReference type="AlphaFoldDB" id="A0A7D6ZII0"/>
<keyword evidence="1" id="KW-0472">Membrane</keyword>
<dbReference type="KEGG" id="cint:HZF06_07105"/>
<keyword evidence="1" id="KW-1133">Transmembrane helix</keyword>
<feature type="transmembrane region" description="Helical" evidence="1">
    <location>
        <begin position="48"/>
        <end position="68"/>
    </location>
</feature>
<reference evidence="4 5" key="1">
    <citation type="submission" date="2020-07" db="EMBL/GenBank/DDBJ databases">
        <title>Electron transfer.</title>
        <authorList>
            <person name="Huang L."/>
            <person name="Liu X."/>
            <person name="Zhou S."/>
        </authorList>
    </citation>
    <scope>NUCLEOTIDE SEQUENCE [LARGE SCALE GENOMIC DNA]</scope>
    <source>
        <strain evidence="4 5">Lx1</strain>
    </source>
</reference>
<evidence type="ECO:0000313" key="5">
    <source>
        <dbReference type="Proteomes" id="UP000512286"/>
    </source>
</evidence>
<protein>
    <submittedName>
        <fullName evidence="4">DUF4179 domain-containing protein</fullName>
    </submittedName>
</protein>
<dbReference type="EMBL" id="CP059378">
    <property type="protein sequence ID" value="QLY81341.1"/>
    <property type="molecule type" value="Genomic_DNA"/>
</dbReference>
<feature type="domain" description="DUF5643" evidence="3">
    <location>
        <begin position="216"/>
        <end position="315"/>
    </location>
</feature>
<accession>A0A7D6ZII0</accession>
<evidence type="ECO:0000313" key="4">
    <source>
        <dbReference type="EMBL" id="QLY81341.1"/>
    </source>
</evidence>
<evidence type="ECO:0000256" key="1">
    <source>
        <dbReference type="SAM" id="Phobius"/>
    </source>
</evidence>
<feature type="domain" description="DUF4179" evidence="2">
    <location>
        <begin position="44"/>
        <end position="130"/>
    </location>
</feature>
<name>A0A7D6ZII0_9CLOT</name>
<dbReference type="Proteomes" id="UP000512286">
    <property type="component" value="Chromosome"/>
</dbReference>
<evidence type="ECO:0000259" key="3">
    <source>
        <dbReference type="Pfam" id="PF18705"/>
    </source>
</evidence>
<dbReference type="RefSeq" id="WP_021802692.1">
    <property type="nucleotide sequence ID" value="NZ_CP059378.1"/>
</dbReference>
<evidence type="ECO:0000259" key="2">
    <source>
        <dbReference type="Pfam" id="PF13786"/>
    </source>
</evidence>
<keyword evidence="1" id="KW-0812">Transmembrane</keyword>